<name>A0A6G6ABM7_9VIRU</name>
<proteinExistence type="predicted"/>
<sequence length="176" mass="20576">MEFCRDFIDQATDIIVTFEYCDGIHDENCHEFHPKYAPIETLSDFDKSLVEDVYNYYIRCANYIKDNWEGYKYGKMPDVSIMKMEDLYLDHANEIEDSVITKTIITAHKLHDRVLRSKEAYYDFNGCECRGYTPAFTGRCDCGNRRVRLTHKGLGINWIDSFNLDSTETVSIPIGY</sequence>
<accession>A0A6G6ABM7</accession>
<reference evidence="1" key="1">
    <citation type="submission" date="2019-07" db="EMBL/GenBank/DDBJ databases">
        <title>The discovery of a new lineage B mimivirus raises questions about particles surface fibrils.</title>
        <authorList>
            <person name="Silva L.K.S."/>
            <person name="Rodrigues R.A.L."/>
            <person name="Andrade A.C.S.P."/>
            <person name="Hikida H."/>
            <person name="Andreani J."/>
            <person name="Levasseur A."/>
            <person name="La Scola B."/>
            <person name="Abrahao J.S."/>
        </authorList>
    </citation>
    <scope>NUCLEOTIDE SEQUENCE</scope>
    <source>
        <strain evidence="1">B60</strain>
    </source>
</reference>
<dbReference type="EMBL" id="MN175499">
    <property type="protein sequence ID" value="QID05796.1"/>
    <property type="molecule type" value="Genomic_DNA"/>
</dbReference>
<protein>
    <submittedName>
        <fullName evidence="1">Uncharacterized protein</fullName>
    </submittedName>
</protein>
<evidence type="ECO:0000313" key="1">
    <source>
        <dbReference type="EMBL" id="QID05796.1"/>
    </source>
</evidence>
<organism evidence="1">
    <name type="scientific">Borely moumouvirus</name>
    <dbReference type="NCBI Taxonomy" id="2712067"/>
    <lineage>
        <taxon>Viruses</taxon>
        <taxon>Varidnaviria</taxon>
        <taxon>Bamfordvirae</taxon>
        <taxon>Nucleocytoviricota</taxon>
        <taxon>Megaviricetes</taxon>
        <taxon>Imitervirales</taxon>
        <taxon>Mimiviridae</taxon>
        <taxon>Megamimivirinae</taxon>
        <taxon>Moumouvirus</taxon>
    </lineage>
</organism>